<protein>
    <submittedName>
        <fullName evidence="1">Amidase</fullName>
    </submittedName>
</protein>
<organism evidence="1 2">
    <name type="scientific">Pseudomonas syringae pv. spinaceae</name>
    <dbReference type="NCBI Taxonomy" id="264459"/>
    <lineage>
        <taxon>Bacteria</taxon>
        <taxon>Pseudomonadati</taxon>
        <taxon>Pseudomonadota</taxon>
        <taxon>Gammaproteobacteria</taxon>
        <taxon>Pseudomonadales</taxon>
        <taxon>Pseudomonadaceae</taxon>
        <taxon>Pseudomonas</taxon>
        <taxon>Pseudomonas syringae</taxon>
    </lineage>
</organism>
<proteinExistence type="predicted"/>
<name>A0A0Q0C7M8_PSESX</name>
<accession>A0A0Q0C7M8</accession>
<comment type="caution">
    <text evidence="1">The sequence shown here is derived from an EMBL/GenBank/DDBJ whole genome shotgun (WGS) entry which is preliminary data.</text>
</comment>
<reference evidence="1 2" key="1">
    <citation type="submission" date="2015-09" db="EMBL/GenBank/DDBJ databases">
        <title>Genome announcement of multiple Pseudomonas syringae strains.</title>
        <authorList>
            <person name="Thakur S."/>
            <person name="Wang P.W."/>
            <person name="Gong Y."/>
            <person name="Weir B.S."/>
            <person name="Guttman D.S."/>
        </authorList>
    </citation>
    <scope>NUCLEOTIDE SEQUENCE [LARGE SCALE GENOMIC DNA]</scope>
    <source>
        <strain evidence="1 2">ICMP16929</strain>
    </source>
</reference>
<dbReference type="AlphaFoldDB" id="A0A0Q0C7M8"/>
<dbReference type="Proteomes" id="UP000050384">
    <property type="component" value="Unassembled WGS sequence"/>
</dbReference>
<sequence>MEPNLFRFNTLIFPNFNYSKCFCYLLGQNRVHKLTNVTLLFEHATLPR</sequence>
<dbReference type="EMBL" id="LJRI01000386">
    <property type="protein sequence ID" value="KPZ03853.1"/>
    <property type="molecule type" value="Genomic_DNA"/>
</dbReference>
<evidence type="ECO:0000313" key="2">
    <source>
        <dbReference type="Proteomes" id="UP000050384"/>
    </source>
</evidence>
<evidence type="ECO:0000313" key="1">
    <source>
        <dbReference type="EMBL" id="KPZ03853.1"/>
    </source>
</evidence>
<gene>
    <name evidence="1" type="ORF">ALO94_200949</name>
</gene>